<evidence type="ECO:0000313" key="2">
    <source>
        <dbReference type="Proteomes" id="UP000245362"/>
    </source>
</evidence>
<dbReference type="RefSeq" id="WP_109319378.1">
    <property type="nucleotide sequence ID" value="NZ_QFWT01000003.1"/>
</dbReference>
<protein>
    <submittedName>
        <fullName evidence="1">DUF2750 domain-containing protein</fullName>
    </submittedName>
</protein>
<dbReference type="EMBL" id="QFWT01000003">
    <property type="protein sequence ID" value="PWI34126.1"/>
    <property type="molecule type" value="Genomic_DNA"/>
</dbReference>
<name>A0A2U3BBF6_9VIBR</name>
<proteinExistence type="predicted"/>
<accession>A0A2U3BBF6</accession>
<comment type="caution">
    <text evidence="1">The sequence shown here is derived from an EMBL/GenBank/DDBJ whole genome shotgun (WGS) entry which is preliminary data.</text>
</comment>
<sequence>MSNLTSDTQANLELFINETKESKIVWGLRNEEGWLACDSAEFEDTEVMPFWSEKEDAEMQNVEEWEDFSVVEIPLDIFVEDWLITLSEDAVLIGVNWNAELEGKEVEPSELAKMYL</sequence>
<keyword evidence="2" id="KW-1185">Reference proteome</keyword>
<gene>
    <name evidence="1" type="ORF">DI392_08030</name>
</gene>
<dbReference type="AlphaFoldDB" id="A0A2U3BBF6"/>
<dbReference type="Proteomes" id="UP000245362">
    <property type="component" value="Unassembled WGS sequence"/>
</dbReference>
<evidence type="ECO:0000313" key="1">
    <source>
        <dbReference type="EMBL" id="PWI34126.1"/>
    </source>
</evidence>
<organism evidence="1 2">
    <name type="scientific">Vibrio albus</name>
    <dbReference type="NCBI Taxonomy" id="2200953"/>
    <lineage>
        <taxon>Bacteria</taxon>
        <taxon>Pseudomonadati</taxon>
        <taxon>Pseudomonadota</taxon>
        <taxon>Gammaproteobacteria</taxon>
        <taxon>Vibrionales</taxon>
        <taxon>Vibrionaceae</taxon>
        <taxon>Vibrio</taxon>
    </lineage>
</organism>
<reference evidence="1 2" key="1">
    <citation type="submission" date="2018-05" db="EMBL/GenBank/DDBJ databases">
        <title>Vibrio limimaris sp. nov., isolated from marine sediment.</title>
        <authorList>
            <person name="Li C.-M."/>
        </authorList>
    </citation>
    <scope>NUCLEOTIDE SEQUENCE [LARGE SCALE GENOMIC DNA]</scope>
    <source>
        <strain evidence="1 2">E4404</strain>
    </source>
</reference>
<dbReference type="InterPro" id="IPR021284">
    <property type="entry name" value="DUF2750"/>
</dbReference>
<dbReference type="Pfam" id="PF11042">
    <property type="entry name" value="DUF2750"/>
    <property type="match status" value="1"/>
</dbReference>
<dbReference type="OrthoDB" id="5916942at2"/>